<dbReference type="OrthoDB" id="9813301at2"/>
<evidence type="ECO:0000313" key="4">
    <source>
        <dbReference type="Proteomes" id="UP000198677"/>
    </source>
</evidence>
<name>A0A1H7QTX3_9NOCA</name>
<evidence type="ECO:0000259" key="2">
    <source>
        <dbReference type="Pfam" id="PF12229"/>
    </source>
</evidence>
<keyword evidence="4" id="KW-1185">Reference proteome</keyword>
<evidence type="ECO:0000256" key="1">
    <source>
        <dbReference type="SAM" id="MobiDB-lite"/>
    </source>
</evidence>
<feature type="region of interest" description="Disordered" evidence="1">
    <location>
        <begin position="1"/>
        <end position="76"/>
    </location>
</feature>
<dbReference type="EMBL" id="FOAW01000010">
    <property type="protein sequence ID" value="SEL51372.1"/>
    <property type="molecule type" value="Genomic_DNA"/>
</dbReference>
<dbReference type="InterPro" id="IPR007391">
    <property type="entry name" value="Vancomycin_resist_VanW"/>
</dbReference>
<dbReference type="Pfam" id="PF12229">
    <property type="entry name" value="PG_binding_4"/>
    <property type="match status" value="1"/>
</dbReference>
<dbReference type="PANTHER" id="PTHR35788">
    <property type="entry name" value="EXPORTED PROTEIN-RELATED"/>
    <property type="match status" value="1"/>
</dbReference>
<feature type="compositionally biased region" description="Basic and acidic residues" evidence="1">
    <location>
        <begin position="46"/>
        <end position="61"/>
    </location>
</feature>
<dbReference type="PANTHER" id="PTHR35788:SF1">
    <property type="entry name" value="EXPORTED PROTEIN"/>
    <property type="match status" value="1"/>
</dbReference>
<feature type="domain" description="YoaR-like putative peptidoglycan binding" evidence="2">
    <location>
        <begin position="397"/>
        <end position="464"/>
    </location>
</feature>
<protein>
    <submittedName>
        <fullName evidence="3">Vancomycin resistance protein YoaR, contains peptidoglycan-binding and VanW domains</fullName>
    </submittedName>
</protein>
<evidence type="ECO:0000313" key="3">
    <source>
        <dbReference type="EMBL" id="SEL51372.1"/>
    </source>
</evidence>
<dbReference type="InterPro" id="IPR052913">
    <property type="entry name" value="Glycopeptide_resist_protein"/>
</dbReference>
<reference evidence="4" key="1">
    <citation type="submission" date="2016-10" db="EMBL/GenBank/DDBJ databases">
        <authorList>
            <person name="Varghese N."/>
            <person name="Submissions S."/>
        </authorList>
    </citation>
    <scope>NUCLEOTIDE SEQUENCE [LARGE SCALE GENOMIC DNA]</scope>
    <source>
        <strain evidence="4">DSM 44675</strain>
    </source>
</reference>
<dbReference type="AlphaFoldDB" id="A0A1H7QTX3"/>
<feature type="compositionally biased region" description="Pro residues" evidence="1">
    <location>
        <begin position="116"/>
        <end position="135"/>
    </location>
</feature>
<dbReference type="InterPro" id="IPR022029">
    <property type="entry name" value="YoaR-like_PG-bd"/>
</dbReference>
<dbReference type="Proteomes" id="UP000198677">
    <property type="component" value="Unassembled WGS sequence"/>
</dbReference>
<gene>
    <name evidence="3" type="ORF">SAMN05444583_11034</name>
</gene>
<sequence length="705" mass="72007">MTDGNGGSGRHANGHVAPPTEDGGKVPGHSVGDADRSETVRIVVDQAKESEVPTARIERPHQTQVDQGDGGPDEAATTIIPVVRSDQPADASSESFPAQAQAYSDVPGATTAAAAPPDPAAPGPPPVPPVGPPTGPQDGQGAPQPGSPGRSPLVKIAIGAAALAAVGLVAYGADYVLSGDSVPRGVTVAGVDVGGLSTADAEAKLRAQIGPRVDQPVPVQAGEVQTDIVPSEAGLAVDWSATLDRAGSQPLNPVTRLTSLFSEREIGVVTTTDPVKLTEAIDGIRLQTDRAPLEGNVVFEGATPIAVTPRQGQNLDGQAAETAFAENWANGDGVDLPVSVVPVSVGQDGVDRAMSEVAVPAVAADLVVTGRDNKSAVLRRDQVGGVLTFAPDGNGGLTPQYNVDAAIGLLAPQLAGTEVQPKDATFSLTGGAPTVVPAVTGDLVEWRKTLEQLPALLAQTGPRTTAAVYEQKPPALTTAAADKLGIRQVIGEFTSGGFEYASGVNIRLAASEINGAVVKPGETFSLNGHTGPRGSAEGYVESGVINNGRPAKAVGGGISQLATTLYNAAYFAGMEDAGHTEHSYYISRYPAAREATVFEGAIDLKFKNDSPTGVLIQAFGTGSDVTVRLWGTKTVDVQSIPGERSAPTDPNTVTLPKGPGCIASSGAKGFTTSDTRVITDHATGQEISRDTRTVKYDPVPIVKCE</sequence>
<organism evidence="3 4">
    <name type="scientific">Rhodococcus maanshanensis</name>
    <dbReference type="NCBI Taxonomy" id="183556"/>
    <lineage>
        <taxon>Bacteria</taxon>
        <taxon>Bacillati</taxon>
        <taxon>Actinomycetota</taxon>
        <taxon>Actinomycetes</taxon>
        <taxon>Mycobacteriales</taxon>
        <taxon>Nocardiaceae</taxon>
        <taxon>Rhodococcus</taxon>
    </lineage>
</organism>
<accession>A0A1H7QTX3</accession>
<dbReference type="RefSeq" id="WP_083576875.1">
    <property type="nucleotide sequence ID" value="NZ_FOAW01000010.1"/>
</dbReference>
<feature type="compositionally biased region" description="Low complexity" evidence="1">
    <location>
        <begin position="136"/>
        <end position="150"/>
    </location>
</feature>
<proteinExistence type="predicted"/>
<dbReference type="Pfam" id="PF04294">
    <property type="entry name" value="VanW"/>
    <property type="match status" value="1"/>
</dbReference>
<feature type="region of interest" description="Disordered" evidence="1">
    <location>
        <begin position="109"/>
        <end position="150"/>
    </location>
</feature>